<dbReference type="OrthoDB" id="28065at2157"/>
<evidence type="ECO:0000256" key="1">
    <source>
        <dbReference type="SAM" id="MobiDB-lite"/>
    </source>
</evidence>
<keyword evidence="2" id="KW-0812">Transmembrane</keyword>
<dbReference type="GO" id="GO:0020037">
    <property type="term" value="F:heme binding"/>
    <property type="evidence" value="ECO:0007669"/>
    <property type="project" value="InterPro"/>
</dbReference>
<feature type="transmembrane region" description="Helical" evidence="2">
    <location>
        <begin position="40"/>
        <end position="61"/>
    </location>
</feature>
<gene>
    <name evidence="4" type="ORF">D8Y22_01720</name>
</gene>
<organism evidence="4 5">
    <name type="scientific">Salinadaptatus halalkaliphilus</name>
    <dbReference type="NCBI Taxonomy" id="2419781"/>
    <lineage>
        <taxon>Archaea</taxon>
        <taxon>Methanobacteriati</taxon>
        <taxon>Methanobacteriota</taxon>
        <taxon>Stenosarchaea group</taxon>
        <taxon>Halobacteria</taxon>
        <taxon>Halobacteriales</taxon>
        <taxon>Natrialbaceae</taxon>
        <taxon>Salinadaptatus</taxon>
    </lineage>
</organism>
<dbReference type="RefSeq" id="WP_141462891.1">
    <property type="nucleotide sequence ID" value="NZ_RBZW01000004.1"/>
</dbReference>
<dbReference type="GO" id="GO:0016020">
    <property type="term" value="C:membrane"/>
    <property type="evidence" value="ECO:0007669"/>
    <property type="project" value="InterPro"/>
</dbReference>
<dbReference type="PROSITE" id="PS50855">
    <property type="entry name" value="COX1"/>
    <property type="match status" value="1"/>
</dbReference>
<feature type="transmembrane region" description="Helical" evidence="2">
    <location>
        <begin position="317"/>
        <end position="337"/>
    </location>
</feature>
<dbReference type="PRINTS" id="PR01165">
    <property type="entry name" value="CYCOXIDASEI"/>
</dbReference>
<evidence type="ECO:0000313" key="5">
    <source>
        <dbReference type="Proteomes" id="UP000318864"/>
    </source>
</evidence>
<feature type="domain" description="Cytochrome oxidase subunit I profile" evidence="3">
    <location>
        <begin position="40"/>
        <end position="517"/>
    </location>
</feature>
<dbReference type="InterPro" id="IPR000883">
    <property type="entry name" value="Cyt_C_Oxase_1"/>
</dbReference>
<dbReference type="GO" id="GO:0004129">
    <property type="term" value="F:cytochrome-c oxidase activity"/>
    <property type="evidence" value="ECO:0007669"/>
    <property type="project" value="InterPro"/>
</dbReference>
<dbReference type="PANTHER" id="PTHR10422:SF40">
    <property type="entry name" value="CYTOCHROME C OXIDASE SUBUNIT I"/>
    <property type="match status" value="1"/>
</dbReference>
<proteinExistence type="predicted"/>
<feature type="transmembrane region" description="Helical" evidence="2">
    <location>
        <begin position="570"/>
        <end position="591"/>
    </location>
</feature>
<dbReference type="Gene3D" id="1.20.210.10">
    <property type="entry name" value="Cytochrome c oxidase-like, subunit I domain"/>
    <property type="match status" value="1"/>
</dbReference>
<accession>A0A4S3TS77</accession>
<feature type="transmembrane region" description="Helical" evidence="2">
    <location>
        <begin position="492"/>
        <end position="517"/>
    </location>
</feature>
<dbReference type="Proteomes" id="UP000318864">
    <property type="component" value="Unassembled WGS sequence"/>
</dbReference>
<feature type="transmembrane region" description="Helical" evidence="2">
    <location>
        <begin position="196"/>
        <end position="223"/>
    </location>
</feature>
<feature type="transmembrane region" description="Helical" evidence="2">
    <location>
        <begin position="285"/>
        <end position="302"/>
    </location>
</feature>
<dbReference type="AlphaFoldDB" id="A0A4S3TS77"/>
<feature type="transmembrane region" description="Helical" evidence="2">
    <location>
        <begin position="81"/>
        <end position="103"/>
    </location>
</feature>
<dbReference type="EMBL" id="RBZW01000004">
    <property type="protein sequence ID" value="THE66540.1"/>
    <property type="molecule type" value="Genomic_DNA"/>
</dbReference>
<dbReference type="InterPro" id="IPR036927">
    <property type="entry name" value="Cyt_c_oxase-like_su1_sf"/>
</dbReference>
<evidence type="ECO:0000259" key="3">
    <source>
        <dbReference type="PROSITE" id="PS50855"/>
    </source>
</evidence>
<dbReference type="InterPro" id="IPR023616">
    <property type="entry name" value="Cyt_c_oxase-like_su1_dom"/>
</dbReference>
<evidence type="ECO:0000256" key="2">
    <source>
        <dbReference type="SAM" id="Phobius"/>
    </source>
</evidence>
<feature type="compositionally biased region" description="Polar residues" evidence="1">
    <location>
        <begin position="533"/>
        <end position="543"/>
    </location>
</feature>
<keyword evidence="5" id="KW-1185">Reference proteome</keyword>
<evidence type="ECO:0000313" key="4">
    <source>
        <dbReference type="EMBL" id="THE66540.1"/>
    </source>
</evidence>
<keyword evidence="2" id="KW-0472">Membrane</keyword>
<name>A0A4S3TS77_9EURY</name>
<feature type="region of interest" description="Disordered" evidence="1">
    <location>
        <begin position="526"/>
        <end position="558"/>
    </location>
</feature>
<dbReference type="SUPFAM" id="SSF81442">
    <property type="entry name" value="Cytochrome c oxidase subunit I-like"/>
    <property type="match status" value="1"/>
</dbReference>
<dbReference type="GO" id="GO:0009060">
    <property type="term" value="P:aerobic respiration"/>
    <property type="evidence" value="ECO:0007669"/>
    <property type="project" value="InterPro"/>
</dbReference>
<feature type="transmembrane region" description="Helical" evidence="2">
    <location>
        <begin position="444"/>
        <end position="465"/>
    </location>
</feature>
<feature type="transmembrane region" description="Helical" evidence="2">
    <location>
        <begin position="404"/>
        <end position="424"/>
    </location>
</feature>
<feature type="transmembrane region" description="Helical" evidence="2">
    <location>
        <begin position="161"/>
        <end position="184"/>
    </location>
</feature>
<keyword evidence="2" id="KW-1133">Transmembrane helix</keyword>
<dbReference type="PANTHER" id="PTHR10422">
    <property type="entry name" value="CYTOCHROME C OXIDASE SUBUNIT 1"/>
    <property type="match status" value="1"/>
</dbReference>
<sequence length="599" mass="65640">MSHALDVFGWFDNEYDGEGFRTCSVTSFDVHRSVENYVKLYGVTAVVFLLIGGIFAFTIAMTRWEAIGLLEPGDYYRHLSMHAWSMLIFWIIFMEIAILYVGGPMVLGRKLPAKWAAAAGYVVMLAGSVLIYYSIWTVSGDPTSDNAPLLTAYVPLEINPLFYVSAIVFLIGVTLAALPFLLTLWDEKRENPGKTLPLVTFGAFVAAIIAVQSILGGLIAFGGALAWQLGYAPWFDASIYRQWFWIIGHGTQQINLVAMIVVWYLVTHVIGGAEVVSEKVSRTAFILYLFFIVMGAAHHLMVDPGLSAGWRIWNTSYAFYGATFASLIHAFTIPAGLEAGRRKRGKGGGLFGWLTSAPWRNPVFASSIFAIILFGFLGGITGVLMGQLQLNMSWHNTFATVGHFHSTVVLGTTLTFMGVVYFVIRTMFMREFVSPKLTTLQPYLYSGGMALTALMMMYVGILYGIPRRTAEVVENIPGTDFSIAGAAPLFDVFGLVAIFAIGGGALFVLLAVGSLLFGDRIEPGDGDLAPDGGSTTQQATDSRTIAPRNDLEQAEDPDDPVHAYEMRGTFVLCLIFLAVFVVAYILNWFLLTQLWSIGA</sequence>
<feature type="transmembrane region" description="Helical" evidence="2">
    <location>
        <begin position="363"/>
        <end position="384"/>
    </location>
</feature>
<reference evidence="4 5" key="1">
    <citation type="submission" date="2018-10" db="EMBL/GenBank/DDBJ databases">
        <title>Natronolimnobius sp. XQ-INN 246 isolated from Inner Mongolia Autonomous Region of China.</title>
        <authorList>
            <person name="Xue Q."/>
        </authorList>
    </citation>
    <scope>NUCLEOTIDE SEQUENCE [LARGE SCALE GENOMIC DNA]</scope>
    <source>
        <strain evidence="4 5">XQ-INN 246</strain>
    </source>
</reference>
<feature type="transmembrane region" description="Helical" evidence="2">
    <location>
        <begin position="115"/>
        <end position="135"/>
    </location>
</feature>
<dbReference type="Pfam" id="PF00115">
    <property type="entry name" value="COX1"/>
    <property type="match status" value="1"/>
</dbReference>
<protein>
    <submittedName>
        <fullName evidence="4">Cytochrome C oxidase subunit I</fullName>
    </submittedName>
</protein>
<feature type="transmembrane region" description="Helical" evidence="2">
    <location>
        <begin position="243"/>
        <end position="265"/>
    </location>
</feature>
<comment type="caution">
    <text evidence="4">The sequence shown here is derived from an EMBL/GenBank/DDBJ whole genome shotgun (WGS) entry which is preliminary data.</text>
</comment>